<feature type="transmembrane region" description="Helical" evidence="8">
    <location>
        <begin position="192"/>
        <end position="214"/>
    </location>
</feature>
<feature type="transmembrane region" description="Helical" evidence="8">
    <location>
        <begin position="115"/>
        <end position="134"/>
    </location>
</feature>
<comment type="subcellular location">
    <subcellularLocation>
        <location evidence="1">Endomembrane system</location>
        <topology evidence="1">Multi-pass membrane protein</topology>
    </subcellularLocation>
</comment>
<dbReference type="AlphaFoldDB" id="A0A250X575"/>
<dbReference type="PANTHER" id="PTHR43337:SF1">
    <property type="entry name" value="XANTHINE_URACIL PERMEASE C887.17-RELATED"/>
    <property type="match status" value="1"/>
</dbReference>
<dbReference type="GO" id="GO:0005886">
    <property type="term" value="C:plasma membrane"/>
    <property type="evidence" value="ECO:0007669"/>
    <property type="project" value="TreeGrafter"/>
</dbReference>
<feature type="transmembrane region" description="Helical" evidence="8">
    <location>
        <begin position="442"/>
        <end position="460"/>
    </location>
</feature>
<comment type="caution">
    <text evidence="9">The sequence shown here is derived from an EMBL/GenBank/DDBJ whole genome shotgun (WGS) entry which is preliminary data.</text>
</comment>
<name>A0A250X575_9CHLO</name>
<feature type="transmembrane region" description="Helical" evidence="8">
    <location>
        <begin position="81"/>
        <end position="103"/>
    </location>
</feature>
<evidence type="ECO:0000256" key="6">
    <source>
        <dbReference type="ARBA" id="ARBA00023136"/>
    </source>
</evidence>
<dbReference type="Pfam" id="PF00860">
    <property type="entry name" value="Xan_ur_permease"/>
    <property type="match status" value="1"/>
</dbReference>
<evidence type="ECO:0000313" key="9">
    <source>
        <dbReference type="EMBL" id="GAX78069.1"/>
    </source>
</evidence>
<gene>
    <name evidence="9" type="ORF">CEUSTIGMA_g5511.t1</name>
</gene>
<dbReference type="GO" id="GO:0012505">
    <property type="term" value="C:endomembrane system"/>
    <property type="evidence" value="ECO:0007669"/>
    <property type="project" value="UniProtKB-SubCell"/>
</dbReference>
<keyword evidence="3" id="KW-0813">Transport</keyword>
<feature type="region of interest" description="Disordered" evidence="7">
    <location>
        <begin position="18"/>
        <end position="38"/>
    </location>
</feature>
<evidence type="ECO:0000313" key="10">
    <source>
        <dbReference type="Proteomes" id="UP000232323"/>
    </source>
</evidence>
<evidence type="ECO:0000256" key="3">
    <source>
        <dbReference type="ARBA" id="ARBA00022448"/>
    </source>
</evidence>
<evidence type="ECO:0000256" key="8">
    <source>
        <dbReference type="SAM" id="Phobius"/>
    </source>
</evidence>
<evidence type="ECO:0000256" key="1">
    <source>
        <dbReference type="ARBA" id="ARBA00004127"/>
    </source>
</evidence>
<keyword evidence="4 8" id="KW-0812">Transmembrane</keyword>
<accession>A0A250X575</accession>
<proteinExistence type="inferred from homology"/>
<protein>
    <recommendedName>
        <fullName evidence="11">Xanthine/uracil permease</fullName>
    </recommendedName>
</protein>
<evidence type="ECO:0008006" key="11">
    <source>
        <dbReference type="Google" id="ProtNLM"/>
    </source>
</evidence>
<sequence length="573" mass="60673">MSEISVSQLPVFEFQEFHETSSDSTGDANRDRPGETSQRSRIWIAIDNVLDNTQPFARTDCFAYPTTGTSTTNFEGVELRAGLSTFLTISFILVLNPQILSVAGLPITQTTGSTAMCIAVASCLSGVFSNLPFVLGPSGLNVHLVYSEVLGNGIPIPVALACCLIASIIVAALTLARAVSFVIKLVPSTIKLAIVVGMGLLLSLIGMQTAGVVVPNKNTMLGLGSLLSVDVGVAAGGLMLIATLHHHKVRGSFLIGMTYTTLAAFIAVGDWPTRFLALPSVQMFGLDFSTATHGVSILTIITYVLIMVCDIGGSIYGEVDTYTFPPGHVDSEIVKGCLGSILGALTGITPLIITAESSVGNKEGGRTGLVPFTVGVCFLASLFLWPLLQAIPLVTTAPVLVLVGALMMGESGNINWTRMTSAVPAFLTIVMQPFTFSIANGVYAGLASSLVLFFLSGDFIQPCKKLYKRHWPYQVSVLEQIPGPSTRSSSMQEEVLDAPAELSLNPHPALSKQLSAAVSFKRKASLMESLQDIELPHDRPPASALELQELLISTTPGPSLPATPFARHAHLTD</sequence>
<keyword evidence="10" id="KW-1185">Reference proteome</keyword>
<dbReference type="InterPro" id="IPR006043">
    <property type="entry name" value="NCS2"/>
</dbReference>
<feature type="transmembrane region" description="Helical" evidence="8">
    <location>
        <begin position="220"/>
        <end position="241"/>
    </location>
</feature>
<dbReference type="EMBL" id="BEGY01000029">
    <property type="protein sequence ID" value="GAX78069.1"/>
    <property type="molecule type" value="Genomic_DNA"/>
</dbReference>
<feature type="transmembrane region" description="Helical" evidence="8">
    <location>
        <begin position="291"/>
        <end position="309"/>
    </location>
</feature>
<dbReference type="Proteomes" id="UP000232323">
    <property type="component" value="Unassembled WGS sequence"/>
</dbReference>
<evidence type="ECO:0000256" key="5">
    <source>
        <dbReference type="ARBA" id="ARBA00022989"/>
    </source>
</evidence>
<feature type="transmembrane region" description="Helical" evidence="8">
    <location>
        <begin position="368"/>
        <end position="385"/>
    </location>
</feature>
<organism evidence="9 10">
    <name type="scientific">Chlamydomonas eustigma</name>
    <dbReference type="NCBI Taxonomy" id="1157962"/>
    <lineage>
        <taxon>Eukaryota</taxon>
        <taxon>Viridiplantae</taxon>
        <taxon>Chlorophyta</taxon>
        <taxon>core chlorophytes</taxon>
        <taxon>Chlorophyceae</taxon>
        <taxon>CS clade</taxon>
        <taxon>Chlamydomonadales</taxon>
        <taxon>Chlamydomonadaceae</taxon>
        <taxon>Chlamydomonas</taxon>
    </lineage>
</organism>
<evidence type="ECO:0000256" key="2">
    <source>
        <dbReference type="ARBA" id="ARBA00005697"/>
    </source>
</evidence>
<dbReference type="GO" id="GO:0005345">
    <property type="term" value="F:purine nucleobase transmembrane transporter activity"/>
    <property type="evidence" value="ECO:0007669"/>
    <property type="project" value="TreeGrafter"/>
</dbReference>
<feature type="transmembrane region" description="Helical" evidence="8">
    <location>
        <begin position="253"/>
        <end position="271"/>
    </location>
</feature>
<evidence type="ECO:0000256" key="4">
    <source>
        <dbReference type="ARBA" id="ARBA00022692"/>
    </source>
</evidence>
<dbReference type="PANTHER" id="PTHR43337">
    <property type="entry name" value="XANTHINE/URACIL PERMEASE C887.17-RELATED"/>
    <property type="match status" value="1"/>
</dbReference>
<keyword evidence="5 8" id="KW-1133">Transmembrane helix</keyword>
<reference evidence="9 10" key="1">
    <citation type="submission" date="2017-08" db="EMBL/GenBank/DDBJ databases">
        <title>Acidophilic green algal genome provides insights into adaptation to an acidic environment.</title>
        <authorList>
            <person name="Hirooka S."/>
            <person name="Hirose Y."/>
            <person name="Kanesaki Y."/>
            <person name="Higuchi S."/>
            <person name="Fujiwara T."/>
            <person name="Onuma R."/>
            <person name="Era A."/>
            <person name="Ohbayashi R."/>
            <person name="Uzuka A."/>
            <person name="Nozaki H."/>
            <person name="Yoshikawa H."/>
            <person name="Miyagishima S.Y."/>
        </authorList>
    </citation>
    <scope>NUCLEOTIDE SEQUENCE [LARGE SCALE GENOMIC DNA]</scope>
    <source>
        <strain evidence="9 10">NIES-2499</strain>
    </source>
</reference>
<feature type="transmembrane region" description="Helical" evidence="8">
    <location>
        <begin position="391"/>
        <end position="409"/>
    </location>
</feature>
<dbReference type="STRING" id="1157962.A0A250X575"/>
<keyword evidence="6 8" id="KW-0472">Membrane</keyword>
<dbReference type="OrthoDB" id="431212at2759"/>
<dbReference type="InterPro" id="IPR045018">
    <property type="entry name" value="Azg-like"/>
</dbReference>
<comment type="similarity">
    <text evidence="2">Belongs to the nucleobase:cation symporter-2 (NCS2) (TC 2.A.40) family. Azg-like subfamily.</text>
</comment>
<feature type="transmembrane region" description="Helical" evidence="8">
    <location>
        <begin position="154"/>
        <end position="180"/>
    </location>
</feature>
<evidence type="ECO:0000256" key="7">
    <source>
        <dbReference type="SAM" id="MobiDB-lite"/>
    </source>
</evidence>